<dbReference type="SUPFAM" id="SSF50129">
    <property type="entry name" value="GroES-like"/>
    <property type="match status" value="1"/>
</dbReference>
<evidence type="ECO:0000313" key="3">
    <source>
        <dbReference type="Proteomes" id="UP000008066"/>
    </source>
</evidence>
<dbReference type="SMART" id="SM00829">
    <property type="entry name" value="PKS_ER"/>
    <property type="match status" value="1"/>
</dbReference>
<dbReference type="AlphaFoldDB" id="G0S4U7"/>
<dbReference type="InterPro" id="IPR050700">
    <property type="entry name" value="YIM1/Zinc_Alcohol_DH_Fams"/>
</dbReference>
<dbReference type="Gene3D" id="3.90.180.10">
    <property type="entry name" value="Medium-chain alcohol dehydrogenases, catalytic domain"/>
    <property type="match status" value="1"/>
</dbReference>
<accession>G0S4U7</accession>
<dbReference type="HOGENOM" id="CLU_026673_3_3_1"/>
<dbReference type="InterPro" id="IPR020843">
    <property type="entry name" value="ER"/>
</dbReference>
<dbReference type="CDD" id="cd08267">
    <property type="entry name" value="MDR1"/>
    <property type="match status" value="1"/>
</dbReference>
<gene>
    <name evidence="2" type="ORF">CTHT_0031730</name>
</gene>
<dbReference type="Pfam" id="PF08240">
    <property type="entry name" value="ADH_N"/>
    <property type="match status" value="1"/>
</dbReference>
<dbReference type="SUPFAM" id="SSF51735">
    <property type="entry name" value="NAD(P)-binding Rossmann-fold domains"/>
    <property type="match status" value="1"/>
</dbReference>
<dbReference type="Proteomes" id="UP000008066">
    <property type="component" value="Unassembled WGS sequence"/>
</dbReference>
<dbReference type="RefSeq" id="XP_006693614.1">
    <property type="nucleotide sequence ID" value="XM_006693551.1"/>
</dbReference>
<reference evidence="2 3" key="1">
    <citation type="journal article" date="2011" name="Cell">
        <title>Insight into structure and assembly of the nuclear pore complex by utilizing the genome of a eukaryotic thermophile.</title>
        <authorList>
            <person name="Amlacher S."/>
            <person name="Sarges P."/>
            <person name="Flemming D."/>
            <person name="van Noort V."/>
            <person name="Kunze R."/>
            <person name="Devos D.P."/>
            <person name="Arumugam M."/>
            <person name="Bork P."/>
            <person name="Hurt E."/>
        </authorList>
    </citation>
    <scope>NUCLEOTIDE SEQUENCE [LARGE SCALE GENOMIC DNA]</scope>
    <source>
        <strain evidence="3">DSM 1495 / CBS 144.50 / IMI 039719</strain>
    </source>
</reference>
<dbReference type="Pfam" id="PF13602">
    <property type="entry name" value="ADH_zinc_N_2"/>
    <property type="match status" value="1"/>
</dbReference>
<proteinExistence type="predicted"/>
<dbReference type="PANTHER" id="PTHR11695">
    <property type="entry name" value="ALCOHOL DEHYDROGENASE RELATED"/>
    <property type="match status" value="1"/>
</dbReference>
<dbReference type="InterPro" id="IPR013154">
    <property type="entry name" value="ADH-like_N"/>
</dbReference>
<sequence>MKAWQYSSTAGGIEKNLVLNQNVPVPSLAPYIGARDSVLLVRVLSASLNPVDYKVPELGIVSRAVTGMQATPGLDFCGRVVQSTPTVDDFAVGDLVFGHLDFQQHGTTGEYIVVPTKHCARVPEGVSIDEAATLGVAAVTAYQSISGYVKQGDKVFLNGGSGGTGTFGIQIAKALGCHVTVSCSPAKAELCRSLGADEIIDYTSVDLSRELKAKGQVFSLVVDNVGTPSDLYKASDDFLLPTGRFVQVGVPMSLNTVKMIASRSLLPSFLGGGKRTYIVCSVRHDQDALRQLAQWVAERTVKVVIEKTYDMEDLPKAFAKLKEGRNAGLPDPLTGAGLVCTKRSAGSKLSPCGSQST</sequence>
<name>G0S4U7_CHATD</name>
<evidence type="ECO:0000259" key="1">
    <source>
        <dbReference type="SMART" id="SM00829"/>
    </source>
</evidence>
<dbReference type="GeneID" id="18257211"/>
<dbReference type="OrthoDB" id="201656at2759"/>
<dbReference type="KEGG" id="cthr:CTHT_0031730"/>
<protein>
    <recommendedName>
        <fullName evidence="1">Enoyl reductase (ER) domain-containing protein</fullName>
    </recommendedName>
</protein>
<dbReference type="GO" id="GO:0016491">
    <property type="term" value="F:oxidoreductase activity"/>
    <property type="evidence" value="ECO:0007669"/>
    <property type="project" value="InterPro"/>
</dbReference>
<keyword evidence="3" id="KW-1185">Reference proteome</keyword>
<dbReference type="OMA" id="SGGCGIF"/>
<dbReference type="PANTHER" id="PTHR11695:SF294">
    <property type="entry name" value="RETICULON-4-INTERACTING PROTEIN 1, MITOCHONDRIAL"/>
    <property type="match status" value="1"/>
</dbReference>
<dbReference type="eggNOG" id="KOG1198">
    <property type="taxonomic scope" value="Eukaryota"/>
</dbReference>
<dbReference type="Gene3D" id="3.40.50.720">
    <property type="entry name" value="NAD(P)-binding Rossmann-like Domain"/>
    <property type="match status" value="1"/>
</dbReference>
<dbReference type="GO" id="GO:0005739">
    <property type="term" value="C:mitochondrion"/>
    <property type="evidence" value="ECO:0007669"/>
    <property type="project" value="TreeGrafter"/>
</dbReference>
<evidence type="ECO:0000313" key="2">
    <source>
        <dbReference type="EMBL" id="EGS21318.1"/>
    </source>
</evidence>
<organism evidence="3">
    <name type="scientific">Chaetomium thermophilum (strain DSM 1495 / CBS 144.50 / IMI 039719)</name>
    <name type="common">Thermochaetoides thermophila</name>
    <dbReference type="NCBI Taxonomy" id="759272"/>
    <lineage>
        <taxon>Eukaryota</taxon>
        <taxon>Fungi</taxon>
        <taxon>Dikarya</taxon>
        <taxon>Ascomycota</taxon>
        <taxon>Pezizomycotina</taxon>
        <taxon>Sordariomycetes</taxon>
        <taxon>Sordariomycetidae</taxon>
        <taxon>Sordariales</taxon>
        <taxon>Chaetomiaceae</taxon>
        <taxon>Thermochaetoides</taxon>
    </lineage>
</organism>
<dbReference type="EMBL" id="GL988041">
    <property type="protein sequence ID" value="EGS21318.1"/>
    <property type="molecule type" value="Genomic_DNA"/>
</dbReference>
<feature type="domain" description="Enoyl reductase (ER)" evidence="1">
    <location>
        <begin position="12"/>
        <end position="329"/>
    </location>
</feature>
<dbReference type="InterPro" id="IPR036291">
    <property type="entry name" value="NAD(P)-bd_dom_sf"/>
</dbReference>
<dbReference type="InterPro" id="IPR011032">
    <property type="entry name" value="GroES-like_sf"/>
</dbReference>